<protein>
    <submittedName>
        <fullName evidence="1">Uncharacterized protein</fullName>
    </submittedName>
</protein>
<proteinExistence type="predicted"/>
<evidence type="ECO:0000313" key="1">
    <source>
        <dbReference type="EMBL" id="MDR7096534.1"/>
    </source>
</evidence>
<sequence length="92" mass="9997">MIVSNGHRAWRVLHEGERDIHGGFEVQGVRNELLVARVFRKIYPAYFHAPSVGLGQLEHGGEVGTLGIFVAHLSDSFLCFQATGGPPSVKAT</sequence>
<reference evidence="1 2" key="1">
    <citation type="submission" date="2023-07" db="EMBL/GenBank/DDBJ databases">
        <title>Sorghum-associated microbial communities from plants grown in Nebraska, USA.</title>
        <authorList>
            <person name="Schachtman D."/>
        </authorList>
    </citation>
    <scope>NUCLEOTIDE SEQUENCE [LARGE SCALE GENOMIC DNA]</scope>
    <source>
        <strain evidence="1 2">BE240</strain>
    </source>
</reference>
<comment type="caution">
    <text evidence="1">The sequence shown here is derived from an EMBL/GenBank/DDBJ whole genome shotgun (WGS) entry which is preliminary data.</text>
</comment>
<dbReference type="Proteomes" id="UP001265550">
    <property type="component" value="Unassembled WGS sequence"/>
</dbReference>
<organism evidence="1 2">
    <name type="scientific">Hydrogenophaga laconesensis</name>
    <dbReference type="NCBI Taxonomy" id="1805971"/>
    <lineage>
        <taxon>Bacteria</taxon>
        <taxon>Pseudomonadati</taxon>
        <taxon>Pseudomonadota</taxon>
        <taxon>Betaproteobacteria</taxon>
        <taxon>Burkholderiales</taxon>
        <taxon>Comamonadaceae</taxon>
        <taxon>Hydrogenophaga</taxon>
    </lineage>
</organism>
<accession>A0ABU1VGE0</accession>
<evidence type="ECO:0000313" key="2">
    <source>
        <dbReference type="Proteomes" id="UP001265550"/>
    </source>
</evidence>
<dbReference type="EMBL" id="JAVDWE010000014">
    <property type="protein sequence ID" value="MDR7096534.1"/>
    <property type="molecule type" value="Genomic_DNA"/>
</dbReference>
<dbReference type="RefSeq" id="WP_204734755.1">
    <property type="nucleotide sequence ID" value="NZ_JAVDWE010000014.1"/>
</dbReference>
<keyword evidence="2" id="KW-1185">Reference proteome</keyword>
<gene>
    <name evidence="1" type="ORF">J2X09_004291</name>
</gene>
<name>A0ABU1VGE0_9BURK</name>